<evidence type="ECO:0000256" key="3">
    <source>
        <dbReference type="ARBA" id="ARBA00022801"/>
    </source>
</evidence>
<feature type="domain" description="Bacterial surface antigen (D15)" evidence="7">
    <location>
        <begin position="974"/>
        <end position="1215"/>
    </location>
</feature>
<dbReference type="Proteomes" id="UP001319180">
    <property type="component" value="Unassembled WGS sequence"/>
</dbReference>
<feature type="signal peptide" evidence="5">
    <location>
        <begin position="1"/>
        <end position="21"/>
    </location>
</feature>
<dbReference type="InterPro" id="IPR051558">
    <property type="entry name" value="Metallophosphoesterase_PAP"/>
</dbReference>
<dbReference type="Gene3D" id="3.60.21.10">
    <property type="match status" value="2"/>
</dbReference>
<proteinExistence type="predicted"/>
<dbReference type="GO" id="GO:0016787">
    <property type="term" value="F:hydrolase activity"/>
    <property type="evidence" value="ECO:0007669"/>
    <property type="project" value="UniProtKB-KW"/>
</dbReference>
<dbReference type="InterPro" id="IPR004843">
    <property type="entry name" value="Calcineurin-like_PHP"/>
</dbReference>
<keyword evidence="4" id="KW-0472">Membrane</keyword>
<evidence type="ECO:0000313" key="8">
    <source>
        <dbReference type="EMBL" id="MBT1685641.1"/>
    </source>
</evidence>
<protein>
    <submittedName>
        <fullName evidence="8">BamA/TamA family outer membrane protein</fullName>
    </submittedName>
</protein>
<gene>
    <name evidence="8" type="ORF">KK078_03690</name>
</gene>
<accession>A0AAP2GG12</accession>
<dbReference type="InterPro" id="IPR000184">
    <property type="entry name" value="Bac_surfAg_D15"/>
</dbReference>
<dbReference type="InterPro" id="IPR029052">
    <property type="entry name" value="Metallo-depent_PP-like"/>
</dbReference>
<evidence type="ECO:0000256" key="4">
    <source>
        <dbReference type="ARBA" id="ARBA00023136"/>
    </source>
</evidence>
<dbReference type="Gene3D" id="2.40.160.50">
    <property type="entry name" value="membrane protein fhac: a member of the omp85/tpsb transporter family"/>
    <property type="match status" value="1"/>
</dbReference>
<dbReference type="RefSeq" id="WP_254088893.1">
    <property type="nucleotide sequence ID" value="NZ_JAHESC010000004.1"/>
</dbReference>
<evidence type="ECO:0000256" key="1">
    <source>
        <dbReference type="ARBA" id="ARBA00004370"/>
    </source>
</evidence>
<feature type="domain" description="Calcineurin-like phosphoesterase" evidence="6">
    <location>
        <begin position="42"/>
        <end position="292"/>
    </location>
</feature>
<dbReference type="AlphaFoldDB" id="A0AAP2GG12"/>
<evidence type="ECO:0000256" key="2">
    <source>
        <dbReference type="ARBA" id="ARBA00022729"/>
    </source>
</evidence>
<name>A0AAP2GG12_9BACT</name>
<dbReference type="PANTHER" id="PTHR10161">
    <property type="entry name" value="TARTRATE-RESISTANT ACID PHOSPHATASE TYPE 5"/>
    <property type="match status" value="1"/>
</dbReference>
<dbReference type="SUPFAM" id="SSF56300">
    <property type="entry name" value="Metallo-dependent phosphatases"/>
    <property type="match status" value="1"/>
</dbReference>
<dbReference type="GO" id="GO:0019867">
    <property type="term" value="C:outer membrane"/>
    <property type="evidence" value="ECO:0007669"/>
    <property type="project" value="InterPro"/>
</dbReference>
<evidence type="ECO:0000259" key="6">
    <source>
        <dbReference type="Pfam" id="PF00149"/>
    </source>
</evidence>
<evidence type="ECO:0000259" key="7">
    <source>
        <dbReference type="Pfam" id="PF01103"/>
    </source>
</evidence>
<evidence type="ECO:0000313" key="9">
    <source>
        <dbReference type="Proteomes" id="UP001319180"/>
    </source>
</evidence>
<dbReference type="Pfam" id="PF01103">
    <property type="entry name" value="Omp85"/>
    <property type="match status" value="1"/>
</dbReference>
<sequence>MIKRLLLFSILSLSLLPGAFAQQKKASFYLIGDAGEPTISGNGLQELLQTHHDPSVPATAIFLGDNVYPKGMPDVNDGARERAEKILRDQIGLLDGFNATMYFIPGNHDWKRGRSAGWEQLLHQQAWIDSLHNPAVHFVPQDGCPGPVEIAINDRVTLVIIDSQWFLHPWDKPSGDDSPCAAKRPEEVLVSLEDIFLRNQHKRILVAAHHPLYTYGEHGGVFTWKDHLFPLYDLNHSLYIPMPVVGSLYPLYRKVFGNIQDTAHPYYKRYVRLLSALLEKYPNTLYVSGHDHNLQYSRKDSVHYIVSGAGSKATNVKKKGYAQFVSPHLGFVKVDVLDNGAAAVDYYQTGQQAPVYHIDVPAPPAALTADAGNLPDFSKTVRVHASDQYEAGRFKKKMLGENYRAEWKQDLDVPVFDIGTKAGGLTIVQKGGGMQTLSLRLENSKGEQYTLRSVEKFPAKAVPEMLQNTFAQDLVQDQISASHPYGALIIAPLARAAGVYHTHPELVYIPDDPRLGIYRKEFANTLALFEERPEGEAKDKPHFGNADKIISYDKLLGRLAKDNDNVVDQEFVMHSRLFDLVIGDWDRHDDQWRWAQFKEKKAEIYRPIPRDRDQAFFASDGALAKVWSRRWALPKFEGFREEVNWVPGFMFNGRYFDRSFLNETTSAEWIAEARKLQQQLTDAVIDSAVKQFPPSIYALHGVEIARKMKARRDRLPEYALAHYKFLAKEVDVAGSDKREYFDVEHRPDGDVQVNVYKINKDGERTDKLYDRLFLRGETKEVRLFGQGGDDVFDLRGEGKGGILVRIIGGDGQDSVTSTASVGGLLKAHKAYDLVSGMTFGARKDLDDARSYNPAVNLYDRKAFRYPRLAPLVTGNYNYDDGLFIGGGFLFTTHGFRKLPYASQHIFLASYAPLTGSYNFRYDGRFQQVFGKWGIALDFDVKAPNFVNNFFGWGNESVYDDDIDDNPIVADQDLNNPIDFYRLRLQQVELQALLTRPLGSIGYFRIGPAYQRTEIEAPKQTPRFISEYAKTLDEPLFEVDKQFVGGRVQWGIDKRDNPVVTTRGVLLTESSVFMKGIEANAHNFTSHNATLSFYQSFRIPARVTFALRVGGGINTGNYEIYQAQILDGRTELRGYRKTRFYGDRDFYSNNEVRLKLASFRSYLFPASFGINGFYDIGRVWYKDSTGKDPSTTDGTSSVWHKGAGGGIWFTPFNLAVLSTEMAFSKDGNMVYLRLGFLF</sequence>
<comment type="caution">
    <text evidence="8">The sequence shown here is derived from an EMBL/GenBank/DDBJ whole genome shotgun (WGS) entry which is preliminary data.</text>
</comment>
<keyword evidence="9" id="KW-1185">Reference proteome</keyword>
<organism evidence="8 9">
    <name type="scientific">Dawidia soli</name>
    <dbReference type="NCBI Taxonomy" id="2782352"/>
    <lineage>
        <taxon>Bacteria</taxon>
        <taxon>Pseudomonadati</taxon>
        <taxon>Bacteroidota</taxon>
        <taxon>Cytophagia</taxon>
        <taxon>Cytophagales</taxon>
        <taxon>Chryseotaleaceae</taxon>
        <taxon>Dawidia</taxon>
    </lineage>
</organism>
<keyword evidence="3" id="KW-0378">Hydrolase</keyword>
<dbReference type="PANTHER" id="PTHR10161:SF14">
    <property type="entry name" value="TARTRATE-RESISTANT ACID PHOSPHATASE TYPE 5"/>
    <property type="match status" value="1"/>
</dbReference>
<dbReference type="Pfam" id="PF00149">
    <property type="entry name" value="Metallophos"/>
    <property type="match status" value="1"/>
</dbReference>
<keyword evidence="2 5" id="KW-0732">Signal</keyword>
<reference evidence="8 9" key="1">
    <citation type="submission" date="2021-05" db="EMBL/GenBank/DDBJ databases">
        <title>A Polyphasic approach of four new species of the genus Ohtaekwangia: Ohtaekwangia histidinii sp. nov., Ohtaekwangia cretensis sp. nov., Ohtaekwangia indiensis sp. nov., Ohtaekwangia reichenbachii sp. nov. from diverse environment.</title>
        <authorList>
            <person name="Octaviana S."/>
        </authorList>
    </citation>
    <scope>NUCLEOTIDE SEQUENCE [LARGE SCALE GENOMIC DNA]</scope>
    <source>
        <strain evidence="8 9">PWU37</strain>
    </source>
</reference>
<comment type="subcellular location">
    <subcellularLocation>
        <location evidence="1">Membrane</location>
    </subcellularLocation>
</comment>
<feature type="chain" id="PRO_5042958770" evidence="5">
    <location>
        <begin position="22"/>
        <end position="1237"/>
    </location>
</feature>
<dbReference type="EMBL" id="JAHESC010000004">
    <property type="protein sequence ID" value="MBT1685641.1"/>
    <property type="molecule type" value="Genomic_DNA"/>
</dbReference>
<evidence type="ECO:0000256" key="5">
    <source>
        <dbReference type="SAM" id="SignalP"/>
    </source>
</evidence>